<evidence type="ECO:0000256" key="1">
    <source>
        <dbReference type="SAM" id="MobiDB-lite"/>
    </source>
</evidence>
<feature type="compositionally biased region" description="Pro residues" evidence="1">
    <location>
        <begin position="23"/>
        <end position="41"/>
    </location>
</feature>
<feature type="region of interest" description="Disordered" evidence="1">
    <location>
        <begin position="20"/>
        <end position="44"/>
    </location>
</feature>
<keyword evidence="4" id="KW-1185">Reference proteome</keyword>
<reference evidence="3 4" key="1">
    <citation type="journal article" date="2025" name="Int. J. Syst. Evol. Microbiol.">
        <title>Desulfovibrio falkowii sp. nov., Porphyromonas miyakawae sp. nov., Mediterraneibacter flintii sp. nov. and Owariibacterium komagatae gen. nov., sp. nov., isolated from human faeces.</title>
        <authorList>
            <person name="Hamaguchi T."/>
            <person name="Ohara M."/>
            <person name="Hisatomi A."/>
            <person name="Sekiguchi K."/>
            <person name="Takeda J.I."/>
            <person name="Ueyama J."/>
            <person name="Ito M."/>
            <person name="Nishiwaki H."/>
            <person name="Ogi T."/>
            <person name="Hirayama M."/>
            <person name="Ohkuma M."/>
            <person name="Sakamoto M."/>
            <person name="Ohno K."/>
        </authorList>
    </citation>
    <scope>NUCLEOTIDE SEQUENCE [LARGE SCALE GENOMIC DNA]</scope>
    <source>
        <strain evidence="3 4">13CB11C</strain>
    </source>
</reference>
<evidence type="ECO:0000313" key="4">
    <source>
        <dbReference type="Proteomes" id="UP001628220"/>
    </source>
</evidence>
<dbReference type="PROSITE" id="PS51257">
    <property type="entry name" value="PROKAR_LIPOPROTEIN"/>
    <property type="match status" value="1"/>
</dbReference>
<organism evidence="3 4">
    <name type="scientific">Porphyromonas miyakawae</name>
    <dbReference type="NCBI Taxonomy" id="3137470"/>
    <lineage>
        <taxon>Bacteria</taxon>
        <taxon>Pseudomonadati</taxon>
        <taxon>Bacteroidota</taxon>
        <taxon>Bacteroidia</taxon>
        <taxon>Bacteroidales</taxon>
        <taxon>Porphyromonadaceae</taxon>
        <taxon>Porphyromonas</taxon>
    </lineage>
</organism>
<accession>A0ABQ0DZT2</accession>
<evidence type="ECO:0000313" key="3">
    <source>
        <dbReference type="EMBL" id="GAB1250966.1"/>
    </source>
</evidence>
<dbReference type="Proteomes" id="UP001628220">
    <property type="component" value="Unassembled WGS sequence"/>
</dbReference>
<feature type="signal peptide" evidence="2">
    <location>
        <begin position="1"/>
        <end position="18"/>
    </location>
</feature>
<gene>
    <name evidence="3" type="ORF">Tsumi_00700</name>
</gene>
<proteinExistence type="predicted"/>
<name>A0ABQ0DZT2_9PORP</name>
<evidence type="ECO:0008006" key="5">
    <source>
        <dbReference type="Google" id="ProtNLM"/>
    </source>
</evidence>
<comment type="caution">
    <text evidence="3">The sequence shown here is derived from an EMBL/GenBank/DDBJ whole genome shotgun (WGS) entry which is preliminary data.</text>
</comment>
<dbReference type="EMBL" id="BAAFSF010000001">
    <property type="protein sequence ID" value="GAB1250966.1"/>
    <property type="molecule type" value="Genomic_DNA"/>
</dbReference>
<dbReference type="RefSeq" id="WP_411914794.1">
    <property type="nucleotide sequence ID" value="NZ_BAAFSF010000001.1"/>
</dbReference>
<sequence>MKKIIPLLFMLLFAVACQDPKPEPTPEPTPTPTPTPVPNPTPKNSFKAIFTANPSTFSAQGGDGVVEGTLQEFSPEGKMISEKQLKKEQFTIALKAGDATQIIIDDAAKTFKVAAGKAEALFTLEAKVTVPENLTQELTIKRDKEKEAKPNGKTPLEYVAEYNMNPEGTAFVTTHATDVSGYFTFEEACTKFKDITINGKKYHLPSKDEWLALFPMYAETDYVNFGVYVTFNDISETTMVNGESVTSTNDYRGNAKGTAYALRFKCTEWLSAWKYEYTKVDGFQVLKITTRPVGSSVTVEDIMKPDFWESDAEKDVVRIFPASGFMSYGSLSDRDALGRFWSSTVYDSIRGWFVNFNLSAARVRRNDSNYGFTIRLFETPNVQ</sequence>
<keyword evidence="2" id="KW-0732">Signal</keyword>
<evidence type="ECO:0000256" key="2">
    <source>
        <dbReference type="SAM" id="SignalP"/>
    </source>
</evidence>
<protein>
    <recommendedName>
        <fullName evidence="5">Lipoprotein</fullName>
    </recommendedName>
</protein>
<feature type="chain" id="PRO_5045275414" description="Lipoprotein" evidence="2">
    <location>
        <begin position="19"/>
        <end position="383"/>
    </location>
</feature>